<protein>
    <submittedName>
        <fullName evidence="1">Uncharacterized protein</fullName>
    </submittedName>
</protein>
<proteinExistence type="predicted"/>
<reference evidence="1" key="1">
    <citation type="journal article" date="2020" name="Nature">
        <title>Giant virus diversity and host interactions through global metagenomics.</title>
        <authorList>
            <person name="Schulz F."/>
            <person name="Roux S."/>
            <person name="Paez-Espino D."/>
            <person name="Jungbluth S."/>
            <person name="Walsh D.A."/>
            <person name="Denef V.J."/>
            <person name="McMahon K.D."/>
            <person name="Konstantinidis K.T."/>
            <person name="Eloe-Fadrosh E.A."/>
            <person name="Kyrpides N.C."/>
            <person name="Woyke T."/>
        </authorList>
    </citation>
    <scope>NUCLEOTIDE SEQUENCE</scope>
    <source>
        <strain evidence="1">GVMAG-M-3300020182-33</strain>
    </source>
</reference>
<evidence type="ECO:0000313" key="1">
    <source>
        <dbReference type="EMBL" id="QHS97937.1"/>
    </source>
</evidence>
<accession>A0A6C0C008</accession>
<name>A0A6C0C008_9ZZZZ</name>
<dbReference type="AlphaFoldDB" id="A0A6C0C008"/>
<organism evidence="1">
    <name type="scientific">viral metagenome</name>
    <dbReference type="NCBI Taxonomy" id="1070528"/>
    <lineage>
        <taxon>unclassified sequences</taxon>
        <taxon>metagenomes</taxon>
        <taxon>organismal metagenomes</taxon>
    </lineage>
</organism>
<sequence>MTILESLCDLQPVCWCPMNTGVGRPNGCRLLMSASVNARSPLGWTSNEKQCTQKYKAHTLLLALVALRMHSTNASLLSSICDFWTPSRVLETMQASSLATPPELDLGTPRNDTLTLVGPTVTLSPSSCESSKI</sequence>
<dbReference type="EMBL" id="MN739309">
    <property type="protein sequence ID" value="QHS97937.1"/>
    <property type="molecule type" value="Genomic_DNA"/>
</dbReference>